<keyword evidence="9" id="KW-1185">Reference proteome</keyword>
<reference evidence="9" key="1">
    <citation type="submission" date="2018-05" db="EMBL/GenBank/DDBJ databases">
        <title>Pseudarcicella sp. HME7025 Genome sequencing and assembly.</title>
        <authorList>
            <person name="Kim H."/>
            <person name="Kang H."/>
            <person name="Joh K."/>
        </authorList>
    </citation>
    <scope>NUCLEOTIDE SEQUENCE [LARGE SCALE GENOMIC DNA]</scope>
    <source>
        <strain evidence="9">HME7025</strain>
    </source>
</reference>
<dbReference type="Gene3D" id="2.20.20.130">
    <property type="match status" value="1"/>
</dbReference>
<dbReference type="InterPro" id="IPR011990">
    <property type="entry name" value="TPR-like_helical_dom_sf"/>
</dbReference>
<evidence type="ECO:0000313" key="9">
    <source>
        <dbReference type="Proteomes" id="UP000245468"/>
    </source>
</evidence>
<keyword evidence="5" id="KW-0998">Cell outer membrane</keyword>
<feature type="domain" description="SusD-like N-terminal" evidence="7">
    <location>
        <begin position="40"/>
        <end position="224"/>
    </location>
</feature>
<dbReference type="Proteomes" id="UP000245468">
    <property type="component" value="Chromosome"/>
</dbReference>
<accession>A0A2S2DT18</accession>
<dbReference type="OrthoDB" id="621570at2"/>
<evidence type="ECO:0008006" key="10">
    <source>
        <dbReference type="Google" id="ProtNLM"/>
    </source>
</evidence>
<dbReference type="CDD" id="cd08977">
    <property type="entry name" value="SusD"/>
    <property type="match status" value="1"/>
</dbReference>
<keyword evidence="3" id="KW-0732">Signal</keyword>
<dbReference type="AlphaFoldDB" id="A0A2S2DT18"/>
<dbReference type="RefSeq" id="WP_109322201.1">
    <property type="nucleotide sequence ID" value="NZ_CP029346.1"/>
</dbReference>
<keyword evidence="4" id="KW-0472">Membrane</keyword>
<feature type="domain" description="RagB/SusD" evidence="6">
    <location>
        <begin position="335"/>
        <end position="474"/>
    </location>
</feature>
<evidence type="ECO:0000256" key="3">
    <source>
        <dbReference type="ARBA" id="ARBA00022729"/>
    </source>
</evidence>
<evidence type="ECO:0000259" key="7">
    <source>
        <dbReference type="Pfam" id="PF14322"/>
    </source>
</evidence>
<dbReference type="InterPro" id="IPR012944">
    <property type="entry name" value="SusD_RagB_dom"/>
</dbReference>
<dbReference type="Pfam" id="PF07980">
    <property type="entry name" value="SusD_RagB"/>
    <property type="match status" value="1"/>
</dbReference>
<evidence type="ECO:0000313" key="8">
    <source>
        <dbReference type="EMBL" id="AWL08449.1"/>
    </source>
</evidence>
<dbReference type="KEGG" id="psez:HME7025_00577"/>
<dbReference type="InterPro" id="IPR033985">
    <property type="entry name" value="SusD-like_N"/>
</dbReference>
<comment type="subcellular location">
    <subcellularLocation>
        <location evidence="1">Cell outer membrane</location>
    </subcellularLocation>
</comment>
<sequence length="474" mass="51695">MKMKKFILAICSVCLVGLGSCEKGLELGPYNSATIAQAFESDSDFANAVRGMYASALGGSYYGGSMISLPDILSDNVLVARTGRLSNLSFHEWRYTADGTWGLFATAYTGIRRANAILENIDRLPAGTSKENYKAEALAFRAMAHFDLVRLYGKAYTQASDTDLGVPYVTSTDATLKPSRESVKTNFSKIETDLKAAEAAIGSANGIYRFNKAAVSALLSRVYLYEGKWQESADAATRSLALSSNPGALADYARIWTDAVNTGVLLKLQIVDKDRITPGVEYSQSSASGVRNEYVVDHLFLQSFKANDVRTAASVRLTTFNGQPYNSIAKWFGRATGNANVTDSKVIRVAEVWLNLAESLANLGKNAEALTALNNLRKNRYTDFDAGNFSESGNALKTAIDLERRLEFAFEGHRLFDLKRKGNGISRSSRGDKADGTGTPARFLSLAATDYRLQLPLPSNELRVNSNIQQNPNY</sequence>
<proteinExistence type="inferred from homology"/>
<evidence type="ECO:0000259" key="6">
    <source>
        <dbReference type="Pfam" id="PF07980"/>
    </source>
</evidence>
<dbReference type="SUPFAM" id="SSF48452">
    <property type="entry name" value="TPR-like"/>
    <property type="match status" value="1"/>
</dbReference>
<dbReference type="Gene3D" id="1.25.40.390">
    <property type="match status" value="1"/>
</dbReference>
<dbReference type="GO" id="GO:0009279">
    <property type="term" value="C:cell outer membrane"/>
    <property type="evidence" value="ECO:0007669"/>
    <property type="project" value="UniProtKB-SubCell"/>
</dbReference>
<organism evidence="8 9">
    <name type="scientific">Aquirufa nivalisilvae</name>
    <dbReference type="NCBI Taxonomy" id="2516557"/>
    <lineage>
        <taxon>Bacteria</taxon>
        <taxon>Pseudomonadati</taxon>
        <taxon>Bacteroidota</taxon>
        <taxon>Cytophagia</taxon>
        <taxon>Cytophagales</taxon>
        <taxon>Flectobacillaceae</taxon>
        <taxon>Aquirufa</taxon>
    </lineage>
</organism>
<comment type="similarity">
    <text evidence="2">Belongs to the SusD family.</text>
</comment>
<evidence type="ECO:0000256" key="1">
    <source>
        <dbReference type="ARBA" id="ARBA00004442"/>
    </source>
</evidence>
<evidence type="ECO:0000256" key="5">
    <source>
        <dbReference type="ARBA" id="ARBA00023237"/>
    </source>
</evidence>
<protein>
    <recommendedName>
        <fullName evidence="10">RagB/SusD family nutrient uptake outer membrane protein</fullName>
    </recommendedName>
</protein>
<dbReference type="PROSITE" id="PS51257">
    <property type="entry name" value="PROKAR_LIPOPROTEIN"/>
    <property type="match status" value="1"/>
</dbReference>
<dbReference type="EMBL" id="CP029346">
    <property type="protein sequence ID" value="AWL08449.1"/>
    <property type="molecule type" value="Genomic_DNA"/>
</dbReference>
<dbReference type="Pfam" id="PF14322">
    <property type="entry name" value="SusD-like_3"/>
    <property type="match status" value="1"/>
</dbReference>
<name>A0A2S2DT18_9BACT</name>
<gene>
    <name evidence="8" type="ORF">HME7025_00577</name>
</gene>
<evidence type="ECO:0000256" key="4">
    <source>
        <dbReference type="ARBA" id="ARBA00023136"/>
    </source>
</evidence>
<evidence type="ECO:0000256" key="2">
    <source>
        <dbReference type="ARBA" id="ARBA00006275"/>
    </source>
</evidence>
<dbReference type="Gene3D" id="1.25.40.900">
    <property type="match status" value="1"/>
</dbReference>